<dbReference type="GeneID" id="68097797"/>
<reference evidence="1 2" key="1">
    <citation type="journal article" date="2018" name="BMC Genomics">
        <title>The genome of Naegleria lovaniensis, the basis for a comparative approach to unravel pathogenicity factors of the human pathogenic amoeba N. fowleri.</title>
        <authorList>
            <person name="Liechti N."/>
            <person name="Schurch N."/>
            <person name="Bruggmann R."/>
            <person name="Wittwer M."/>
        </authorList>
    </citation>
    <scope>NUCLEOTIDE SEQUENCE [LARGE SCALE GENOMIC DNA]</scope>
    <source>
        <strain evidence="1 2">ATCC 30569</strain>
    </source>
</reference>
<sequence length="129" mass="14798">MFSHHQPHGRLYSSRITNNTDTPTSVTAFYRSEDGAYEEEITHFLPRFKSHTFGPKLHGNEKLRIARLDISDSTKRTKQFLEPFVAQDKEKIDFNLHVPFDDLVLTQAEGGSRTHVDDHPLPHKSKTGV</sequence>
<protein>
    <submittedName>
        <fullName evidence="1">Uncharacterized protein</fullName>
    </submittedName>
</protein>
<gene>
    <name evidence="1" type="ORF">C9374_005342</name>
</gene>
<evidence type="ECO:0000313" key="2">
    <source>
        <dbReference type="Proteomes" id="UP000816034"/>
    </source>
</evidence>
<proteinExistence type="predicted"/>
<accession>A0AA88GQC4</accession>
<organism evidence="1 2">
    <name type="scientific">Naegleria lovaniensis</name>
    <name type="common">Amoeba</name>
    <dbReference type="NCBI Taxonomy" id="51637"/>
    <lineage>
        <taxon>Eukaryota</taxon>
        <taxon>Discoba</taxon>
        <taxon>Heterolobosea</taxon>
        <taxon>Tetramitia</taxon>
        <taxon>Eutetramitia</taxon>
        <taxon>Vahlkampfiidae</taxon>
        <taxon>Naegleria</taxon>
    </lineage>
</organism>
<dbReference type="AlphaFoldDB" id="A0AA88GQC4"/>
<dbReference type="Proteomes" id="UP000816034">
    <property type="component" value="Unassembled WGS sequence"/>
</dbReference>
<dbReference type="EMBL" id="PYSW02000024">
    <property type="protein sequence ID" value="KAG2382140.1"/>
    <property type="molecule type" value="Genomic_DNA"/>
</dbReference>
<comment type="caution">
    <text evidence="1">The sequence shown here is derived from an EMBL/GenBank/DDBJ whole genome shotgun (WGS) entry which is preliminary data.</text>
</comment>
<keyword evidence="2" id="KW-1185">Reference proteome</keyword>
<dbReference type="RefSeq" id="XP_044547819.1">
    <property type="nucleotide sequence ID" value="XM_044695082.1"/>
</dbReference>
<evidence type="ECO:0000313" key="1">
    <source>
        <dbReference type="EMBL" id="KAG2382140.1"/>
    </source>
</evidence>
<name>A0AA88GQC4_NAELO</name>